<dbReference type="PRINTS" id="PR00081">
    <property type="entry name" value="GDHRDH"/>
</dbReference>
<dbReference type="InterPro" id="IPR002347">
    <property type="entry name" value="SDR_fam"/>
</dbReference>
<name>A0ABX5SR84_9MICO</name>
<organism evidence="3 4">
    <name type="scientific">Microbacterium wangchenii</name>
    <dbReference type="NCBI Taxonomy" id="2541726"/>
    <lineage>
        <taxon>Bacteria</taxon>
        <taxon>Bacillati</taxon>
        <taxon>Actinomycetota</taxon>
        <taxon>Actinomycetes</taxon>
        <taxon>Micrococcales</taxon>
        <taxon>Microbacteriaceae</taxon>
        <taxon>Microbacterium</taxon>
    </lineage>
</organism>
<evidence type="ECO:0000313" key="4">
    <source>
        <dbReference type="Proteomes" id="UP000295748"/>
    </source>
</evidence>
<sequence length="319" mass="33863">MSAGRRVAVVTGATGGMGRVLTRELVRNGLHVVAVARDAVRADALLSPDMPGGGTWEVVAGDLSQRAGVIRVAGAIAERHDAVHVLINNAGAHYAQHRRSPDGIELHIAVDYLAAFGMITQLEEQLRRGRARVVNVASDSLRDARRITLLGTPRPATIDAGELDDLARLNPAAGFIAFDAYARAKLLTVTAGYSLARSFAGEVTVNAVHPGIVSTEIIDSLIPAPLRPLEGLIRRALLTPEQGAAAALRLAVDPAMEGVTGRYFVRDIETPTPPVSRDPDVQRRLRETSDRFFRGAAECADCAGSTSRGGDMDEPTCGE</sequence>
<evidence type="ECO:0000256" key="2">
    <source>
        <dbReference type="ARBA" id="ARBA00023002"/>
    </source>
</evidence>
<dbReference type="SUPFAM" id="SSF51735">
    <property type="entry name" value="NAD(P)-binding Rossmann-fold domains"/>
    <property type="match status" value="1"/>
</dbReference>
<dbReference type="PANTHER" id="PTHR24320">
    <property type="entry name" value="RETINOL DEHYDROGENASE"/>
    <property type="match status" value="1"/>
</dbReference>
<dbReference type="Pfam" id="PF00106">
    <property type="entry name" value="adh_short"/>
    <property type="match status" value="1"/>
</dbReference>
<evidence type="ECO:0000313" key="3">
    <source>
        <dbReference type="EMBL" id="QBR87369.1"/>
    </source>
</evidence>
<protein>
    <submittedName>
        <fullName evidence="3">SDR family NAD(P)-dependent oxidoreductase</fullName>
    </submittedName>
</protein>
<keyword evidence="4" id="KW-1185">Reference proteome</keyword>
<dbReference type="EMBL" id="CP038266">
    <property type="protein sequence ID" value="QBR87369.1"/>
    <property type="molecule type" value="Genomic_DNA"/>
</dbReference>
<proteinExistence type="inferred from homology"/>
<comment type="similarity">
    <text evidence="1">Belongs to the short-chain dehydrogenases/reductases (SDR) family.</text>
</comment>
<accession>A0ABX5SR84</accession>
<reference evidence="3 4" key="1">
    <citation type="submission" date="2019-03" db="EMBL/GenBank/DDBJ databases">
        <authorList>
            <person name="Dong K."/>
        </authorList>
    </citation>
    <scope>NUCLEOTIDE SEQUENCE [LARGE SCALE GENOMIC DNA]</scope>
    <source>
        <strain evidence="4">dk512</strain>
    </source>
</reference>
<dbReference type="PANTHER" id="PTHR24320:SF148">
    <property type="entry name" value="NAD(P)-BINDING ROSSMANN-FOLD SUPERFAMILY PROTEIN"/>
    <property type="match status" value="1"/>
</dbReference>
<gene>
    <name evidence="3" type="ORF">E4K62_00820</name>
</gene>
<keyword evidence="2" id="KW-0560">Oxidoreductase</keyword>
<dbReference type="RefSeq" id="WP_135062661.1">
    <property type="nucleotide sequence ID" value="NZ_CP038266.1"/>
</dbReference>
<evidence type="ECO:0000256" key="1">
    <source>
        <dbReference type="ARBA" id="ARBA00006484"/>
    </source>
</evidence>
<dbReference type="Gene3D" id="3.40.50.720">
    <property type="entry name" value="NAD(P)-binding Rossmann-like Domain"/>
    <property type="match status" value="1"/>
</dbReference>
<dbReference type="InterPro" id="IPR036291">
    <property type="entry name" value="NAD(P)-bd_dom_sf"/>
</dbReference>
<dbReference type="Proteomes" id="UP000295748">
    <property type="component" value="Chromosome"/>
</dbReference>